<proteinExistence type="predicted"/>
<name>D2Q3G7_KRIFD</name>
<dbReference type="InterPro" id="IPR024344">
    <property type="entry name" value="MDMPI_metal-binding"/>
</dbReference>
<feature type="domain" description="Mycothiol-dependent maleylpyruvate isomerase metal-binding" evidence="1">
    <location>
        <begin position="8"/>
        <end position="96"/>
    </location>
</feature>
<dbReference type="Gene3D" id="1.20.120.450">
    <property type="entry name" value="dinb family like domain"/>
    <property type="match status" value="1"/>
</dbReference>
<dbReference type="EMBL" id="CP001736">
    <property type="protein sequence ID" value="ADB34090.1"/>
    <property type="molecule type" value="Genomic_DNA"/>
</dbReference>
<evidence type="ECO:0000313" key="2">
    <source>
        <dbReference type="EMBL" id="ADB34090.1"/>
    </source>
</evidence>
<accession>D2Q3G7</accession>
<dbReference type="Proteomes" id="UP000007967">
    <property type="component" value="Chromosome"/>
</dbReference>
<sequence length="206" mass="22690">MTDVLAAVAAERTELAAVLRELSADDWDRMTLCEGWRVRELVAHIVMPYRYSTLRVVAELLRSRGNFQRMADRTARADAAELTPEQLVRTLEDNIHHLWKPPGSGYDAALSHDVIHGLDLTIALGIDRQVPLDRLGLVLAGTTPKHLKYFGVNLDGVQLRATDLDWTFGTGRPVTGSAQDLLMVICGRTLPAGHLAGPDAERFTTA</sequence>
<dbReference type="AlphaFoldDB" id="D2Q3G7"/>
<evidence type="ECO:0000259" key="1">
    <source>
        <dbReference type="Pfam" id="PF11716"/>
    </source>
</evidence>
<dbReference type="STRING" id="479435.Kfla_5074"/>
<dbReference type="HOGENOM" id="CLU_094601_0_0_11"/>
<evidence type="ECO:0000313" key="3">
    <source>
        <dbReference type="Proteomes" id="UP000007967"/>
    </source>
</evidence>
<dbReference type="GO" id="GO:0046872">
    <property type="term" value="F:metal ion binding"/>
    <property type="evidence" value="ECO:0007669"/>
    <property type="project" value="InterPro"/>
</dbReference>
<dbReference type="Pfam" id="PF11716">
    <property type="entry name" value="MDMPI_N"/>
    <property type="match status" value="1"/>
</dbReference>
<dbReference type="KEGG" id="kfl:Kfla_5074"/>
<dbReference type="RefSeq" id="WP_012922644.1">
    <property type="nucleotide sequence ID" value="NC_013729.1"/>
</dbReference>
<gene>
    <name evidence="2" type="ordered locus">Kfla_5074</name>
</gene>
<dbReference type="InterPro" id="IPR034660">
    <property type="entry name" value="DinB/YfiT-like"/>
</dbReference>
<dbReference type="SUPFAM" id="SSF109854">
    <property type="entry name" value="DinB/YfiT-like putative metalloenzymes"/>
    <property type="match status" value="1"/>
</dbReference>
<dbReference type="OrthoDB" id="5178565at2"/>
<dbReference type="InterPro" id="IPR017517">
    <property type="entry name" value="Maleyloyr_isom"/>
</dbReference>
<reference evidence="2 3" key="2">
    <citation type="journal article" date="2010" name="Stand. Genomic Sci.">
        <title>Complete genome sequence of Kribbella flavida type strain (IFO 14399).</title>
        <authorList>
            <person name="Pukall R."/>
            <person name="Lapidus A."/>
            <person name="Glavina Del Rio T."/>
            <person name="Copeland A."/>
            <person name="Tice H."/>
            <person name="Cheng J.-F."/>
            <person name="Lucas S."/>
            <person name="Chen F."/>
            <person name="Nolan M."/>
            <person name="LaButti K."/>
            <person name="Pati A."/>
            <person name="Ivanova N."/>
            <person name="Mavrommatis K."/>
            <person name="Mikhailova N."/>
            <person name="Pitluck S."/>
            <person name="Bruce D."/>
            <person name="Goodwin L."/>
            <person name="Land M."/>
            <person name="Hauser L."/>
            <person name="Chang Y.-J."/>
            <person name="Jeffries C.D."/>
            <person name="Chen A."/>
            <person name="Palaniappan K."/>
            <person name="Chain P."/>
            <person name="Rohde M."/>
            <person name="Goeker M."/>
            <person name="Bristow J."/>
            <person name="Eisen J.A."/>
            <person name="Markowitz V."/>
            <person name="Hugenholtz P."/>
            <person name="Kyrpides N.C."/>
            <person name="Klenk H.-P."/>
            <person name="Brettin T."/>
        </authorList>
    </citation>
    <scope>NUCLEOTIDE SEQUENCE [LARGE SCALE GENOMIC DNA]</scope>
    <source>
        <strain evidence="3">DSM 17836 / JCM 10339 / NBRC 14399</strain>
    </source>
</reference>
<protein>
    <recommendedName>
        <fullName evidence="1">Mycothiol-dependent maleylpyruvate isomerase metal-binding domain-containing protein</fullName>
    </recommendedName>
</protein>
<dbReference type="eggNOG" id="ENOG50314EV">
    <property type="taxonomic scope" value="Bacteria"/>
</dbReference>
<organism evidence="2 3">
    <name type="scientific">Kribbella flavida (strain DSM 17836 / JCM 10339 / NBRC 14399)</name>
    <dbReference type="NCBI Taxonomy" id="479435"/>
    <lineage>
        <taxon>Bacteria</taxon>
        <taxon>Bacillati</taxon>
        <taxon>Actinomycetota</taxon>
        <taxon>Actinomycetes</taxon>
        <taxon>Propionibacteriales</taxon>
        <taxon>Kribbellaceae</taxon>
        <taxon>Kribbella</taxon>
    </lineage>
</organism>
<dbReference type="NCBIfam" id="TIGR03083">
    <property type="entry name" value="maleylpyruvate isomerase family mycothiol-dependent enzyme"/>
    <property type="match status" value="1"/>
</dbReference>
<keyword evidence="3" id="KW-1185">Reference proteome</keyword>
<reference evidence="3" key="1">
    <citation type="submission" date="2009-09" db="EMBL/GenBank/DDBJ databases">
        <title>The complete genome of Kribbella flavida DSM 17836.</title>
        <authorList>
            <consortium name="US DOE Joint Genome Institute (JGI-PGF)"/>
            <person name="Lucas S."/>
            <person name="Copeland A."/>
            <person name="Lapidus A."/>
            <person name="Glavina del Rio T."/>
            <person name="Dalin E."/>
            <person name="Tice H."/>
            <person name="Bruce D."/>
            <person name="Goodwin L."/>
            <person name="Pitluck S."/>
            <person name="Kyrpides N."/>
            <person name="Mavromatis K."/>
            <person name="Ivanova N."/>
            <person name="Saunders E."/>
            <person name="Brettin T."/>
            <person name="Detter J.C."/>
            <person name="Han C."/>
            <person name="Larimer F."/>
            <person name="Land M."/>
            <person name="Hauser L."/>
            <person name="Markowitz V."/>
            <person name="Cheng J.-F."/>
            <person name="Hugenholtz P."/>
            <person name="Woyke T."/>
            <person name="Wu D."/>
            <person name="Pukall R."/>
            <person name="Klenk H.-P."/>
            <person name="Eisen J.A."/>
        </authorList>
    </citation>
    <scope>NUCLEOTIDE SEQUENCE [LARGE SCALE GENOMIC DNA]</scope>
    <source>
        <strain evidence="3">DSM 17836 / JCM 10339 / NBRC 14399</strain>
    </source>
</reference>